<feature type="compositionally biased region" description="Polar residues" evidence="1">
    <location>
        <begin position="121"/>
        <end position="139"/>
    </location>
</feature>
<dbReference type="EMBL" id="KN837160">
    <property type="protein sequence ID" value="KIJ38529.1"/>
    <property type="molecule type" value="Genomic_DNA"/>
</dbReference>
<protein>
    <submittedName>
        <fullName evidence="2">Uncharacterized protein</fullName>
    </submittedName>
</protein>
<sequence>MSHRETITLVLYGTCKAPTDSSHLSLPQSDTGGPQGLPVSFPRVFSTPSARYAAPPPPTSPTAAISVPRHHLTPLHADPAPERHWEGFRASQHCSSVSAPPPPFTALRRRSLQVPPPPSQCPTATSPLSTPIPPQSNARRPQSLSALFFCVLSTSCVHRAVPPPPMSPITTISVPRRPLTPLRANIAPE</sequence>
<reference evidence="2 3" key="1">
    <citation type="submission" date="2014-06" db="EMBL/GenBank/DDBJ databases">
        <title>Evolutionary Origins and Diversification of the Mycorrhizal Mutualists.</title>
        <authorList>
            <consortium name="DOE Joint Genome Institute"/>
            <consortium name="Mycorrhizal Genomics Consortium"/>
            <person name="Kohler A."/>
            <person name="Kuo A."/>
            <person name="Nagy L.G."/>
            <person name="Floudas D."/>
            <person name="Copeland A."/>
            <person name="Barry K.W."/>
            <person name="Cichocki N."/>
            <person name="Veneault-Fourrey C."/>
            <person name="LaButti K."/>
            <person name="Lindquist E.A."/>
            <person name="Lipzen A."/>
            <person name="Lundell T."/>
            <person name="Morin E."/>
            <person name="Murat C."/>
            <person name="Riley R."/>
            <person name="Ohm R."/>
            <person name="Sun H."/>
            <person name="Tunlid A."/>
            <person name="Henrissat B."/>
            <person name="Grigoriev I.V."/>
            <person name="Hibbett D.S."/>
            <person name="Martin F."/>
        </authorList>
    </citation>
    <scope>NUCLEOTIDE SEQUENCE [LARGE SCALE GENOMIC DNA]</scope>
    <source>
        <strain evidence="2 3">SS14</strain>
    </source>
</reference>
<organism evidence="2 3">
    <name type="scientific">Sphaerobolus stellatus (strain SS14)</name>
    <dbReference type="NCBI Taxonomy" id="990650"/>
    <lineage>
        <taxon>Eukaryota</taxon>
        <taxon>Fungi</taxon>
        <taxon>Dikarya</taxon>
        <taxon>Basidiomycota</taxon>
        <taxon>Agaricomycotina</taxon>
        <taxon>Agaricomycetes</taxon>
        <taxon>Phallomycetidae</taxon>
        <taxon>Geastrales</taxon>
        <taxon>Sphaerobolaceae</taxon>
        <taxon>Sphaerobolus</taxon>
    </lineage>
</organism>
<gene>
    <name evidence="2" type="ORF">M422DRAFT_258899</name>
</gene>
<dbReference type="Proteomes" id="UP000054279">
    <property type="component" value="Unassembled WGS sequence"/>
</dbReference>
<accession>A0A0C9UUI8</accession>
<dbReference type="HOGENOM" id="CLU_1435283_0_0_1"/>
<evidence type="ECO:0000313" key="2">
    <source>
        <dbReference type="EMBL" id="KIJ38529.1"/>
    </source>
</evidence>
<dbReference type="AlphaFoldDB" id="A0A0C9UUI8"/>
<name>A0A0C9UUI8_SPHS4</name>
<evidence type="ECO:0000256" key="1">
    <source>
        <dbReference type="SAM" id="MobiDB-lite"/>
    </source>
</evidence>
<evidence type="ECO:0000313" key="3">
    <source>
        <dbReference type="Proteomes" id="UP000054279"/>
    </source>
</evidence>
<feature type="region of interest" description="Disordered" evidence="1">
    <location>
        <begin position="112"/>
        <end position="139"/>
    </location>
</feature>
<keyword evidence="3" id="KW-1185">Reference proteome</keyword>
<proteinExistence type="predicted"/>